<keyword evidence="2" id="KW-1185">Reference proteome</keyword>
<gene>
    <name evidence="1" type="ORF">LZ24_00998</name>
</gene>
<reference evidence="1 2" key="1">
    <citation type="submission" date="2019-07" db="EMBL/GenBank/DDBJ databases">
        <title>Genome sequencing of 100 strains of the haloalkaliphilic chemolithoautotrophic sulfur-oxidizing bacterium Thioalkalivibrio.</title>
        <authorList>
            <person name="Muyzer G."/>
        </authorList>
    </citation>
    <scope>NUCLEOTIDE SEQUENCE [LARGE SCALE GENOMIC DNA]</scope>
    <source>
        <strain evidence="1 2">ASO4-4</strain>
    </source>
</reference>
<organism evidence="1 2">
    <name type="scientific">Desulfobotulus alkaliphilus</name>
    <dbReference type="NCBI Taxonomy" id="622671"/>
    <lineage>
        <taxon>Bacteria</taxon>
        <taxon>Pseudomonadati</taxon>
        <taxon>Thermodesulfobacteriota</taxon>
        <taxon>Desulfobacteria</taxon>
        <taxon>Desulfobacterales</taxon>
        <taxon>Desulfobacteraceae</taxon>
        <taxon>Desulfobotulus</taxon>
    </lineage>
</organism>
<proteinExistence type="predicted"/>
<dbReference type="Proteomes" id="UP000318307">
    <property type="component" value="Unassembled WGS sequence"/>
</dbReference>
<evidence type="ECO:0000313" key="2">
    <source>
        <dbReference type="Proteomes" id="UP000318307"/>
    </source>
</evidence>
<dbReference type="AlphaFoldDB" id="A0A562RZM6"/>
<accession>A0A562RZM6</accession>
<evidence type="ECO:0000313" key="1">
    <source>
        <dbReference type="EMBL" id="TWI74393.1"/>
    </source>
</evidence>
<name>A0A562RZM6_9BACT</name>
<dbReference type="RefSeq" id="WP_186442937.1">
    <property type="nucleotide sequence ID" value="NZ_VLLC01000005.1"/>
</dbReference>
<dbReference type="EMBL" id="VLLC01000005">
    <property type="protein sequence ID" value="TWI74393.1"/>
    <property type="molecule type" value="Genomic_DNA"/>
</dbReference>
<sequence>MEWIVLFVLFFLVFFGVRRLADRKKKGAAHFICTQCGENDCICHEENRDQENPDREDA</sequence>
<comment type="caution">
    <text evidence="1">The sequence shown here is derived from an EMBL/GenBank/DDBJ whole genome shotgun (WGS) entry which is preliminary data.</text>
</comment>
<protein>
    <submittedName>
        <fullName evidence="1">Uncharacterized protein</fullName>
    </submittedName>
</protein>